<gene>
    <name evidence="5" type="ORF">KC19_12G054000</name>
</gene>
<dbReference type="AlphaFoldDB" id="A0A8T0G7Y3"/>
<evidence type="ECO:0000313" key="5">
    <source>
        <dbReference type="EMBL" id="KAG0553988.1"/>
    </source>
</evidence>
<name>A0A8T0G7Y3_CERPU</name>
<protein>
    <recommendedName>
        <fullName evidence="3">COX assembly mitochondrial protein</fullName>
    </recommendedName>
</protein>
<feature type="region of interest" description="Disordered" evidence="4">
    <location>
        <begin position="18"/>
        <end position="39"/>
    </location>
</feature>
<reference evidence="5" key="1">
    <citation type="submission" date="2020-06" db="EMBL/GenBank/DDBJ databases">
        <title>WGS assembly of Ceratodon purpureus strain R40.</title>
        <authorList>
            <person name="Carey S.B."/>
            <person name="Jenkins J."/>
            <person name="Shu S."/>
            <person name="Lovell J.T."/>
            <person name="Sreedasyam A."/>
            <person name="Maumus F."/>
            <person name="Tiley G.P."/>
            <person name="Fernandez-Pozo N."/>
            <person name="Barry K."/>
            <person name="Chen C."/>
            <person name="Wang M."/>
            <person name="Lipzen A."/>
            <person name="Daum C."/>
            <person name="Saski C.A."/>
            <person name="Payton A.C."/>
            <person name="Mcbreen J.C."/>
            <person name="Conrad R.E."/>
            <person name="Kollar L.M."/>
            <person name="Olsson S."/>
            <person name="Huttunen S."/>
            <person name="Landis J.B."/>
            <person name="Wickett N.J."/>
            <person name="Johnson M.G."/>
            <person name="Rensing S.A."/>
            <person name="Grimwood J."/>
            <person name="Schmutz J."/>
            <person name="Mcdaniel S.F."/>
        </authorList>
    </citation>
    <scope>NUCLEOTIDE SEQUENCE</scope>
    <source>
        <strain evidence="5">R40</strain>
    </source>
</reference>
<evidence type="ECO:0000313" key="6">
    <source>
        <dbReference type="Proteomes" id="UP000822688"/>
    </source>
</evidence>
<evidence type="ECO:0000256" key="2">
    <source>
        <dbReference type="ARBA" id="ARBA00023157"/>
    </source>
</evidence>
<keyword evidence="6" id="KW-1185">Reference proteome</keyword>
<dbReference type="PANTHER" id="PTHR22977:SF5">
    <property type="entry name" value="COX ASSEMBLY MITOCHONDRIAL PROTEIN HOMOLOG"/>
    <property type="match status" value="1"/>
</dbReference>
<comment type="subcellular location">
    <subcellularLocation>
        <location evidence="3">Mitochondrion</location>
    </subcellularLocation>
</comment>
<keyword evidence="2" id="KW-1015">Disulfide bond</keyword>
<dbReference type="Proteomes" id="UP000822688">
    <property type="component" value="Chromosome 12"/>
</dbReference>
<dbReference type="InterPro" id="IPR013892">
    <property type="entry name" value="Cyt_c_biogenesis_Cmc1-like"/>
</dbReference>
<organism evidence="5 6">
    <name type="scientific">Ceratodon purpureus</name>
    <name type="common">Fire moss</name>
    <name type="synonym">Dicranum purpureum</name>
    <dbReference type="NCBI Taxonomy" id="3225"/>
    <lineage>
        <taxon>Eukaryota</taxon>
        <taxon>Viridiplantae</taxon>
        <taxon>Streptophyta</taxon>
        <taxon>Embryophyta</taxon>
        <taxon>Bryophyta</taxon>
        <taxon>Bryophytina</taxon>
        <taxon>Bryopsida</taxon>
        <taxon>Dicranidae</taxon>
        <taxon>Pseudoditrichales</taxon>
        <taxon>Ditrichaceae</taxon>
        <taxon>Ceratodon</taxon>
    </lineage>
</organism>
<comment type="similarity">
    <text evidence="1 3">Belongs to the CMC family.</text>
</comment>
<evidence type="ECO:0000256" key="4">
    <source>
        <dbReference type="SAM" id="MobiDB-lite"/>
    </source>
</evidence>
<proteinExistence type="inferred from homology"/>
<keyword evidence="3" id="KW-0496">Mitochondrion</keyword>
<dbReference type="GO" id="GO:0005739">
    <property type="term" value="C:mitochondrion"/>
    <property type="evidence" value="ECO:0007669"/>
    <property type="project" value="UniProtKB-SubCell"/>
</dbReference>
<dbReference type="PANTHER" id="PTHR22977">
    <property type="entry name" value="COX ASSEMBLY MITOCHONDRIAL PROTEIN"/>
    <property type="match status" value="1"/>
</dbReference>
<evidence type="ECO:0000256" key="3">
    <source>
        <dbReference type="RuleBase" id="RU364104"/>
    </source>
</evidence>
<comment type="caution">
    <text evidence="5">The sequence shown here is derived from an EMBL/GenBank/DDBJ whole genome shotgun (WGS) entry which is preliminary data.</text>
</comment>
<evidence type="ECO:0000256" key="1">
    <source>
        <dbReference type="ARBA" id="ARBA00007347"/>
    </source>
</evidence>
<sequence length="109" mass="12504">MHWCAIARPPIRHCILRPRGGERHGDPGGCRRVSHEEEGRRSKMKAQALKECDPIVAKFAECAKGRTFSVIWACRAQSKETNACLHQYTNDEAFAKYKKLYEEETSQKL</sequence>
<accession>A0A8T0G7Y3</accession>
<dbReference type="Pfam" id="PF08583">
    <property type="entry name" value="Cmc1"/>
    <property type="match status" value="1"/>
</dbReference>
<dbReference type="EMBL" id="CM026433">
    <property type="protein sequence ID" value="KAG0553988.1"/>
    <property type="molecule type" value="Genomic_DNA"/>
</dbReference>